<dbReference type="Proteomes" id="UP000286947">
    <property type="component" value="Unassembled WGS sequence"/>
</dbReference>
<sequence length="352" mass="38506">MNQPLLTTIKHIGLIFTAAIFNIFAAAVHAQPIQGIAFSHHDWELACDNTGTCRAAGYEAFGEEGDLGISVLLTRAAGANQAVSGELYVRDFDDENILPLTIQFQIGNKSHGTIDYQSAPTALSAAQVQALLNAARTDQPIVFSDGNEQGILSGQGMSAVFLKMDEFQNRVGTTGAMIRPGSKPETGVLQPRPVPELLIPPTRDEDETLKQYYLNQQEKLIALTQDTYAEECFLREDQAQTLDIYPLNDQHALLSRSCWSAAYNTGDAFWLIDRDLNSAQLITSMATGYENGQIFVGQKGRGIGDCWYVETHSWNGKQLVATQMASTGMCKGQPGGFWLLPTVVYDVKHANP</sequence>
<evidence type="ECO:0008006" key="4">
    <source>
        <dbReference type="Google" id="ProtNLM"/>
    </source>
</evidence>
<dbReference type="EMBL" id="PQSP01000009">
    <property type="protein sequence ID" value="RUS65740.1"/>
    <property type="molecule type" value="Genomic_DNA"/>
</dbReference>
<evidence type="ECO:0000256" key="1">
    <source>
        <dbReference type="SAM" id="Phobius"/>
    </source>
</evidence>
<dbReference type="OrthoDB" id="6183301at2"/>
<organism evidence="2 3">
    <name type="scientific">Saezia sanguinis</name>
    <dbReference type="NCBI Taxonomy" id="1965230"/>
    <lineage>
        <taxon>Bacteria</taxon>
        <taxon>Pseudomonadati</taxon>
        <taxon>Pseudomonadota</taxon>
        <taxon>Betaproteobacteria</taxon>
        <taxon>Burkholderiales</taxon>
        <taxon>Saeziaceae</taxon>
        <taxon>Saezia</taxon>
    </lineage>
</organism>
<keyword evidence="1" id="KW-0472">Membrane</keyword>
<dbReference type="AlphaFoldDB" id="A0A433SAI3"/>
<dbReference type="InterPro" id="IPR009560">
    <property type="entry name" value="DUF1176"/>
</dbReference>
<gene>
    <name evidence="2" type="ORF">CUZ56_02585</name>
</gene>
<keyword evidence="3" id="KW-1185">Reference proteome</keyword>
<dbReference type="Pfam" id="PF06674">
    <property type="entry name" value="DUF1176"/>
    <property type="match status" value="1"/>
</dbReference>
<keyword evidence="1" id="KW-0812">Transmembrane</keyword>
<proteinExistence type="predicted"/>
<keyword evidence="1" id="KW-1133">Transmembrane helix</keyword>
<dbReference type="RefSeq" id="WP_126980758.1">
    <property type="nucleotide sequence ID" value="NZ_PQSP01000009.1"/>
</dbReference>
<evidence type="ECO:0000313" key="2">
    <source>
        <dbReference type="EMBL" id="RUS65740.1"/>
    </source>
</evidence>
<feature type="transmembrane region" description="Helical" evidence="1">
    <location>
        <begin position="12"/>
        <end position="30"/>
    </location>
</feature>
<accession>A0A433SAI3</accession>
<comment type="caution">
    <text evidence="2">The sequence shown here is derived from an EMBL/GenBank/DDBJ whole genome shotgun (WGS) entry which is preliminary data.</text>
</comment>
<reference evidence="2 3" key="1">
    <citation type="submission" date="2018-01" db="EMBL/GenBank/DDBJ databases">
        <title>Saezia sanguinis gen. nov., sp. nov., in the order Burkholderiales isolated from human blood.</title>
        <authorList>
            <person name="Medina-Pascual M.J."/>
            <person name="Valdezate S."/>
            <person name="Monzon S."/>
            <person name="Cuesta I."/>
            <person name="Carrasco G."/>
            <person name="Villalon P."/>
            <person name="Saez-Nieto J.A."/>
        </authorList>
    </citation>
    <scope>NUCLEOTIDE SEQUENCE [LARGE SCALE GENOMIC DNA]</scope>
    <source>
        <strain evidence="2 3">CNM695-12</strain>
    </source>
</reference>
<protein>
    <recommendedName>
        <fullName evidence="4">DUF1176 domain-containing protein</fullName>
    </recommendedName>
</protein>
<name>A0A433SAI3_9BURK</name>
<evidence type="ECO:0000313" key="3">
    <source>
        <dbReference type="Proteomes" id="UP000286947"/>
    </source>
</evidence>